<keyword evidence="2" id="KW-1133">Transmembrane helix</keyword>
<feature type="transmembrane region" description="Helical" evidence="2">
    <location>
        <begin position="418"/>
        <end position="435"/>
    </location>
</feature>
<feature type="transmembrane region" description="Helical" evidence="2">
    <location>
        <begin position="367"/>
        <end position="388"/>
    </location>
</feature>
<sequence length="766" mass="84931">MAKNKKESIIKTKIASLIQKLKRNKGLTFAVLISFCVLSVLIYINSFENSGVSKLNINEIEIGMVASSDIISNRTIEYVDEKATKIRKITAKNSVLPVFYRDSAVSSGILKTYSEFLNFLIEAKTNAKAFSAFKSAVLDQYPTIINEKNLERLYNSPDFYEITTVATSILRQIVDTGLIEFPAKGIEDLNETELTIVTKQFDKQSYENVSVKKPVLIENLSAAVNTILVSIKKSEFNIYVVSLLEPFVKPNIIFAPEETEMRINEALKQVQPVKVTIAKGQRIIKRGFAITDEAVEQLKIYAEDGEHIDFIQLAGAIIFLAFSLITSLFLFSKKVIGNSLDFEFNLLILILFDIIYVLLLFTSKLGISSYPLNISAVLPVAFFGMLIAALISQKIAALTVIVLTLAVFGASGYKVQPALFALFSGLAGTGLINITGKRMDLIKTSCILTFVQPVIISALMIIFPGSASDKTFLVLETGLNGFISGILVLGFLPILETLLNTPTSFRLIELSDLNSPIMKKMLLTVAGTYNHSMMVANLAESACREIGANPLLARVGGYYHDIGKMDQGEYFAENQSTYNKHLDLNPRLSATILRSHVKLGVEKARQLHFPQAVIDIIAEHHGNSLITYFYAKAKEADPNVNPEDFSYPGTPPRSKESAVVMLADTVEAACRSLDNYSATRLKKFIDELISNKIKMGMLDNSNLTFSEIKIIKESFLNILIGYYHSRMKYPNQKDGDDDEAEDSNKKMSQKTEVEIIGQVSKGNNNV</sequence>
<dbReference type="PANTHER" id="PTHR36442">
    <property type="entry name" value="CYCLIC-DI-AMP PHOSPHODIESTERASE PGPH"/>
    <property type="match status" value="1"/>
</dbReference>
<dbReference type="InterPro" id="IPR006675">
    <property type="entry name" value="HDIG_dom"/>
</dbReference>
<feature type="transmembrane region" description="Helical" evidence="2">
    <location>
        <begin position="395"/>
        <end position="412"/>
    </location>
</feature>
<gene>
    <name evidence="4" type="ORF">IFE08_06985</name>
</gene>
<organism evidence="4 5">
    <name type="scientific">Treponema pedis</name>
    <dbReference type="NCBI Taxonomy" id="409322"/>
    <lineage>
        <taxon>Bacteria</taxon>
        <taxon>Pseudomonadati</taxon>
        <taxon>Spirochaetota</taxon>
        <taxon>Spirochaetia</taxon>
        <taxon>Spirochaetales</taxon>
        <taxon>Treponemataceae</taxon>
        <taxon>Treponema</taxon>
    </lineage>
</organism>
<dbReference type="Gene3D" id="1.10.3210.10">
    <property type="entry name" value="Hypothetical protein af1432"/>
    <property type="match status" value="1"/>
</dbReference>
<name>A0A7S6WRN6_9SPIR</name>
<dbReference type="InterPro" id="IPR052722">
    <property type="entry name" value="PgpH_phosphodiesterase"/>
</dbReference>
<evidence type="ECO:0000256" key="1">
    <source>
        <dbReference type="SAM" id="MobiDB-lite"/>
    </source>
</evidence>
<dbReference type="Pfam" id="PF01966">
    <property type="entry name" value="HD"/>
    <property type="match status" value="1"/>
</dbReference>
<dbReference type="AlphaFoldDB" id="A0A7S6WRN6"/>
<feature type="domain" description="HD" evidence="3">
    <location>
        <begin position="528"/>
        <end position="669"/>
    </location>
</feature>
<dbReference type="InterPro" id="IPR011624">
    <property type="entry name" value="Metal-dep_PHydrolase_7TM_extra"/>
</dbReference>
<dbReference type="NCBIfam" id="TIGR00277">
    <property type="entry name" value="HDIG"/>
    <property type="match status" value="1"/>
</dbReference>
<proteinExistence type="predicted"/>
<reference evidence="4 5" key="1">
    <citation type="submission" date="2020-09" db="EMBL/GenBank/DDBJ databases">
        <title>Characterization of Treponema spp. from bovine digital dermatitis in Korea.</title>
        <authorList>
            <person name="Espiritu H.M."/>
            <person name="Cho Y.I."/>
            <person name="Mamuad L."/>
        </authorList>
    </citation>
    <scope>NUCLEOTIDE SEQUENCE [LARGE SCALE GENOMIC DNA]</scope>
    <source>
        <strain evidence="4 5">KS1</strain>
    </source>
</reference>
<dbReference type="RefSeq" id="WP_024469999.1">
    <property type="nucleotide sequence ID" value="NZ_CP061839.1"/>
</dbReference>
<dbReference type="Proteomes" id="UP000593915">
    <property type="component" value="Chromosome"/>
</dbReference>
<keyword evidence="2" id="KW-0812">Transmembrane</keyword>
<keyword evidence="2" id="KW-0472">Membrane</keyword>
<dbReference type="InterPro" id="IPR003607">
    <property type="entry name" value="HD/PDEase_dom"/>
</dbReference>
<feature type="transmembrane region" description="Helical" evidence="2">
    <location>
        <begin position="344"/>
        <end position="361"/>
    </location>
</feature>
<feature type="transmembrane region" description="Helical" evidence="2">
    <location>
        <begin position="447"/>
        <end position="467"/>
    </location>
</feature>
<dbReference type="EMBL" id="CP061839">
    <property type="protein sequence ID" value="QOW62066.1"/>
    <property type="molecule type" value="Genomic_DNA"/>
</dbReference>
<protein>
    <submittedName>
        <fullName evidence="4">HDIG domain-containing protein</fullName>
    </submittedName>
</protein>
<evidence type="ECO:0000313" key="5">
    <source>
        <dbReference type="Proteomes" id="UP000593915"/>
    </source>
</evidence>
<dbReference type="PROSITE" id="PS51831">
    <property type="entry name" value="HD"/>
    <property type="match status" value="1"/>
</dbReference>
<dbReference type="SMART" id="SM00471">
    <property type="entry name" value="HDc"/>
    <property type="match status" value="1"/>
</dbReference>
<evidence type="ECO:0000313" key="4">
    <source>
        <dbReference type="EMBL" id="QOW62066.1"/>
    </source>
</evidence>
<dbReference type="InterPro" id="IPR006674">
    <property type="entry name" value="HD_domain"/>
</dbReference>
<dbReference type="SUPFAM" id="SSF109604">
    <property type="entry name" value="HD-domain/PDEase-like"/>
    <property type="match status" value="1"/>
</dbReference>
<dbReference type="InterPro" id="IPR011621">
    <property type="entry name" value="Metal-dep_PHydrolase_7TM_intra"/>
</dbReference>
<dbReference type="PANTHER" id="PTHR36442:SF1">
    <property type="entry name" value="CYCLIC-DI-AMP PHOSPHODIESTERASE PGPH"/>
    <property type="match status" value="1"/>
</dbReference>
<feature type="region of interest" description="Disordered" evidence="1">
    <location>
        <begin position="730"/>
        <end position="766"/>
    </location>
</feature>
<feature type="compositionally biased region" description="Basic and acidic residues" evidence="1">
    <location>
        <begin position="742"/>
        <end position="753"/>
    </location>
</feature>
<evidence type="ECO:0000259" key="3">
    <source>
        <dbReference type="PROSITE" id="PS51831"/>
    </source>
</evidence>
<feature type="transmembrane region" description="Helical" evidence="2">
    <location>
        <begin position="479"/>
        <end position="499"/>
    </location>
</feature>
<accession>A0A7S6WRN6</accession>
<evidence type="ECO:0000256" key="2">
    <source>
        <dbReference type="SAM" id="Phobius"/>
    </source>
</evidence>
<dbReference type="Pfam" id="PF07697">
    <property type="entry name" value="7TMR-HDED"/>
    <property type="match status" value="1"/>
</dbReference>
<feature type="transmembrane region" description="Helical" evidence="2">
    <location>
        <begin position="310"/>
        <end position="332"/>
    </location>
</feature>
<feature type="transmembrane region" description="Helical" evidence="2">
    <location>
        <begin position="26"/>
        <end position="44"/>
    </location>
</feature>
<dbReference type="CDD" id="cd00077">
    <property type="entry name" value="HDc"/>
    <property type="match status" value="1"/>
</dbReference>
<dbReference type="Pfam" id="PF07698">
    <property type="entry name" value="7TM-7TMR_HD"/>
    <property type="match status" value="1"/>
</dbReference>